<name>A0AAV4NPP2_CAEEX</name>
<evidence type="ECO:0000313" key="2">
    <source>
        <dbReference type="Proteomes" id="UP001054945"/>
    </source>
</evidence>
<organism evidence="1 2">
    <name type="scientific">Caerostris extrusa</name>
    <name type="common">Bark spider</name>
    <name type="synonym">Caerostris bankana</name>
    <dbReference type="NCBI Taxonomy" id="172846"/>
    <lineage>
        <taxon>Eukaryota</taxon>
        <taxon>Metazoa</taxon>
        <taxon>Ecdysozoa</taxon>
        <taxon>Arthropoda</taxon>
        <taxon>Chelicerata</taxon>
        <taxon>Arachnida</taxon>
        <taxon>Araneae</taxon>
        <taxon>Araneomorphae</taxon>
        <taxon>Entelegynae</taxon>
        <taxon>Araneoidea</taxon>
        <taxon>Araneidae</taxon>
        <taxon>Caerostris</taxon>
    </lineage>
</organism>
<comment type="caution">
    <text evidence="1">The sequence shown here is derived from an EMBL/GenBank/DDBJ whole genome shotgun (WGS) entry which is preliminary data.</text>
</comment>
<reference evidence="1 2" key="1">
    <citation type="submission" date="2021-06" db="EMBL/GenBank/DDBJ databases">
        <title>Caerostris extrusa draft genome.</title>
        <authorList>
            <person name="Kono N."/>
            <person name="Arakawa K."/>
        </authorList>
    </citation>
    <scope>NUCLEOTIDE SEQUENCE [LARGE SCALE GENOMIC DNA]</scope>
</reference>
<dbReference type="EMBL" id="BPLR01021168">
    <property type="protein sequence ID" value="GIX86767.1"/>
    <property type="molecule type" value="Genomic_DNA"/>
</dbReference>
<sequence>METSFQLALLNKICNIGIFQFHPSTINPGGVLGRDVMSTPPLFGCIRGGHTLICRRRALPESTISSDVCRCPEILSLSFKSSDRDDAMLLSALSPNRTFDTSDGNVLSTGSLE</sequence>
<gene>
    <name evidence="1" type="ORF">CEXT_228931</name>
</gene>
<protein>
    <submittedName>
        <fullName evidence="1">Uncharacterized protein</fullName>
    </submittedName>
</protein>
<keyword evidence="2" id="KW-1185">Reference proteome</keyword>
<evidence type="ECO:0000313" key="1">
    <source>
        <dbReference type="EMBL" id="GIX86767.1"/>
    </source>
</evidence>
<dbReference type="AlphaFoldDB" id="A0AAV4NPP2"/>
<accession>A0AAV4NPP2</accession>
<dbReference type="Proteomes" id="UP001054945">
    <property type="component" value="Unassembled WGS sequence"/>
</dbReference>
<proteinExistence type="predicted"/>